<organism evidence="1 2">
    <name type="scientific">Camellia lanceoleosa</name>
    <dbReference type="NCBI Taxonomy" id="1840588"/>
    <lineage>
        <taxon>Eukaryota</taxon>
        <taxon>Viridiplantae</taxon>
        <taxon>Streptophyta</taxon>
        <taxon>Embryophyta</taxon>
        <taxon>Tracheophyta</taxon>
        <taxon>Spermatophyta</taxon>
        <taxon>Magnoliopsida</taxon>
        <taxon>eudicotyledons</taxon>
        <taxon>Gunneridae</taxon>
        <taxon>Pentapetalae</taxon>
        <taxon>asterids</taxon>
        <taxon>Ericales</taxon>
        <taxon>Theaceae</taxon>
        <taxon>Camellia</taxon>
    </lineage>
</organism>
<accession>A0ACC0FTP1</accession>
<gene>
    <name evidence="1" type="ORF">LOK49_LG12G01921</name>
</gene>
<reference evidence="1 2" key="1">
    <citation type="journal article" date="2022" name="Plant J.">
        <title>Chromosome-level genome of Camellia lanceoleosa provides a valuable resource for understanding genome evolution and self-incompatibility.</title>
        <authorList>
            <person name="Gong W."/>
            <person name="Xiao S."/>
            <person name="Wang L."/>
            <person name="Liao Z."/>
            <person name="Chang Y."/>
            <person name="Mo W."/>
            <person name="Hu G."/>
            <person name="Li W."/>
            <person name="Zhao G."/>
            <person name="Zhu H."/>
            <person name="Hu X."/>
            <person name="Ji K."/>
            <person name="Xiang X."/>
            <person name="Song Q."/>
            <person name="Yuan D."/>
            <person name="Jin S."/>
            <person name="Zhang L."/>
        </authorList>
    </citation>
    <scope>NUCLEOTIDE SEQUENCE [LARGE SCALE GENOMIC DNA]</scope>
    <source>
        <strain evidence="1">SQ_2022a</strain>
    </source>
</reference>
<dbReference type="EMBL" id="CM045770">
    <property type="protein sequence ID" value="KAI7991744.1"/>
    <property type="molecule type" value="Genomic_DNA"/>
</dbReference>
<evidence type="ECO:0000313" key="2">
    <source>
        <dbReference type="Proteomes" id="UP001060215"/>
    </source>
</evidence>
<proteinExistence type="predicted"/>
<keyword evidence="2" id="KW-1185">Reference proteome</keyword>
<comment type="caution">
    <text evidence="1">The sequence shown here is derived from an EMBL/GenBank/DDBJ whole genome shotgun (WGS) entry which is preliminary data.</text>
</comment>
<evidence type="ECO:0000313" key="1">
    <source>
        <dbReference type="EMBL" id="KAI7991744.1"/>
    </source>
</evidence>
<name>A0ACC0FTP1_9ERIC</name>
<dbReference type="Proteomes" id="UP001060215">
    <property type="component" value="Chromosome 13"/>
</dbReference>
<protein>
    <submittedName>
        <fullName evidence="1">Uncharacterized protein</fullName>
    </submittedName>
</protein>
<sequence>MEFIPDTIPVLITVLKDGTPAVTRQAITCGIDLFGSTLVKVAIQGLYSSELDNSLKSSWAWVLKFRDEIYLIAFQTAVTPPPPKTDGPSGKITDEFTSVGSIGKVRQVIRAVVDMRFGEGLLLILTALEVLDNLI</sequence>